<reference evidence="14" key="2">
    <citation type="journal article" date="2019" name="Int. J. Syst. Evol. Microbiol.">
        <title>The Global Catalogue of Microorganisms (GCM) 10K type strain sequencing project: providing services to taxonomists for standard genome sequencing and annotation.</title>
        <authorList>
            <consortium name="The Broad Institute Genomics Platform"/>
            <consortium name="The Broad Institute Genome Sequencing Center for Infectious Disease"/>
            <person name="Wu L."/>
            <person name="Ma J."/>
        </authorList>
    </citation>
    <scope>NUCLEOTIDE SEQUENCE [LARGE SCALE GENOMIC DNA]</scope>
    <source>
        <strain evidence="14">CGMCC 1.18437</strain>
    </source>
</reference>
<dbReference type="NCBIfam" id="TIGR02069">
    <property type="entry name" value="cyanophycinase"/>
    <property type="match status" value="1"/>
</dbReference>
<dbReference type="EMBL" id="JACHFK010000004">
    <property type="protein sequence ID" value="MBB5376384.1"/>
    <property type="molecule type" value="Genomic_DNA"/>
</dbReference>
<evidence type="ECO:0000256" key="3">
    <source>
        <dbReference type="ARBA" id="ARBA00006534"/>
    </source>
</evidence>
<evidence type="ECO:0000256" key="5">
    <source>
        <dbReference type="ARBA" id="ARBA00015719"/>
    </source>
</evidence>
<dbReference type="GO" id="GO:0006508">
    <property type="term" value="P:proteolysis"/>
    <property type="evidence" value="ECO:0007669"/>
    <property type="project" value="UniProtKB-KW"/>
</dbReference>
<organism evidence="12 13">
    <name type="scientific">Deinococcus metalli</name>
    <dbReference type="NCBI Taxonomy" id="1141878"/>
    <lineage>
        <taxon>Bacteria</taxon>
        <taxon>Thermotogati</taxon>
        <taxon>Deinococcota</taxon>
        <taxon>Deinococci</taxon>
        <taxon>Deinococcales</taxon>
        <taxon>Deinococcaceae</taxon>
        <taxon>Deinococcus</taxon>
    </lineage>
</organism>
<dbReference type="InterPro" id="IPR029062">
    <property type="entry name" value="Class_I_gatase-like"/>
</dbReference>
<dbReference type="Pfam" id="PF03575">
    <property type="entry name" value="Peptidase_S51"/>
    <property type="match status" value="1"/>
</dbReference>
<feature type="compositionally biased region" description="Basic and acidic residues" evidence="10">
    <location>
        <begin position="260"/>
        <end position="272"/>
    </location>
</feature>
<name>A0A7W8NN09_9DEIO</name>
<accession>A0A7W8NN09</accession>
<dbReference type="GO" id="GO:0008241">
    <property type="term" value="F:peptidyl-dipeptidase activity"/>
    <property type="evidence" value="ECO:0007669"/>
    <property type="project" value="UniProtKB-EC"/>
</dbReference>
<feature type="active site" description="Charge relay system" evidence="9">
    <location>
        <position position="200"/>
    </location>
</feature>
<gene>
    <name evidence="11" type="ORF">GCM10017781_21200</name>
    <name evidence="12" type="ORF">HNQ07_001848</name>
</gene>
<evidence type="ECO:0000256" key="8">
    <source>
        <dbReference type="ARBA" id="ARBA00022825"/>
    </source>
</evidence>
<evidence type="ECO:0000313" key="13">
    <source>
        <dbReference type="Proteomes" id="UP000539473"/>
    </source>
</evidence>
<feature type="active site" description="Charge relay system" evidence="9">
    <location>
        <position position="173"/>
    </location>
</feature>
<keyword evidence="12" id="KW-0121">Carboxypeptidase</keyword>
<evidence type="ECO:0000313" key="11">
    <source>
        <dbReference type="EMBL" id="GHF44453.1"/>
    </source>
</evidence>
<evidence type="ECO:0000256" key="6">
    <source>
        <dbReference type="ARBA" id="ARBA00022670"/>
    </source>
</evidence>
<dbReference type="Gene3D" id="3.40.50.880">
    <property type="match status" value="1"/>
</dbReference>
<reference evidence="11" key="1">
    <citation type="journal article" date="2014" name="Int. J. Syst. Evol. Microbiol.">
        <title>Complete genome of a new Firmicutes species belonging to the dominant human colonic microbiota ('Ruminococcus bicirculans') reveals two chromosomes and a selective capacity to utilize plant glucans.</title>
        <authorList>
            <consortium name="NISC Comparative Sequencing Program"/>
            <person name="Wegmann U."/>
            <person name="Louis P."/>
            <person name="Goesmann A."/>
            <person name="Henrissat B."/>
            <person name="Duncan S.H."/>
            <person name="Flint H.J."/>
        </authorList>
    </citation>
    <scope>NUCLEOTIDE SEQUENCE</scope>
    <source>
        <strain evidence="11">CGMCC 1.18437</strain>
    </source>
</reference>
<reference evidence="11" key="4">
    <citation type="submission" date="2024-05" db="EMBL/GenBank/DDBJ databases">
        <authorList>
            <person name="Sun Q."/>
            <person name="Zhou Y."/>
        </authorList>
    </citation>
    <scope>NUCLEOTIDE SEQUENCE</scope>
    <source>
        <strain evidence="11">CGMCC 1.18437</strain>
    </source>
</reference>
<keyword evidence="7 12" id="KW-0378">Hydrolase</keyword>
<evidence type="ECO:0000313" key="14">
    <source>
        <dbReference type="Proteomes" id="UP000619376"/>
    </source>
</evidence>
<sequence>MSKHQRKKGTLIVIGGHEDKTDGKTILKEVARMVGDGRLVVTTVASHQPEGYFEEYQRTFQDLGVKDVVELAIAERAEARQESRLDLLDGARGIFFTGGDQLRITSQLGDTPIYSRVQQLYEEGGVVAGTSAGASVMSDVMLVSGESDESHRIGELQMAPGLGLIHGVVIDQHFAERGRMGRLLGAVAKNPRYVGIGIDENTAVVVEGGELLRVLGSGAVYVIDGATVTSSNIADAKQDCTLSIYDVRLHVLSQGDGFDLGRREPMDADQLGKDPVAQDGR</sequence>
<dbReference type="InterPro" id="IPR011811">
    <property type="entry name" value="Peptidase_S51_cyanophycinase"/>
</dbReference>
<keyword evidence="6" id="KW-0645">Protease</keyword>
<protein>
    <recommendedName>
        <fullName evidence="5">Cyanophycinase</fullName>
        <ecNumber evidence="4">3.4.15.6</ecNumber>
    </recommendedName>
</protein>
<dbReference type="PIRSF" id="PIRSF032067">
    <property type="entry name" value="Cyanophycinase"/>
    <property type="match status" value="1"/>
</dbReference>
<dbReference type="AlphaFoldDB" id="A0A7W8NN09"/>
<dbReference type="PANTHER" id="PTHR36175:SF1">
    <property type="entry name" value="CYANOPHYCINASE"/>
    <property type="match status" value="1"/>
</dbReference>
<keyword evidence="14" id="KW-1185">Reference proteome</keyword>
<dbReference type="InterPro" id="IPR005320">
    <property type="entry name" value="Peptidase_S51"/>
</dbReference>
<dbReference type="PANTHER" id="PTHR36175">
    <property type="entry name" value="CYANOPHYCINASE"/>
    <property type="match status" value="1"/>
</dbReference>
<dbReference type="Proteomes" id="UP000619376">
    <property type="component" value="Unassembled WGS sequence"/>
</dbReference>
<dbReference type="RefSeq" id="WP_184110964.1">
    <property type="nucleotide sequence ID" value="NZ_BNAJ01000004.1"/>
</dbReference>
<dbReference type="GO" id="GO:0008236">
    <property type="term" value="F:serine-type peptidase activity"/>
    <property type="evidence" value="ECO:0007669"/>
    <property type="project" value="UniProtKB-KW"/>
</dbReference>
<evidence type="ECO:0000256" key="10">
    <source>
        <dbReference type="SAM" id="MobiDB-lite"/>
    </source>
</evidence>
<evidence type="ECO:0000313" key="12">
    <source>
        <dbReference type="EMBL" id="MBB5376384.1"/>
    </source>
</evidence>
<dbReference type="CDD" id="cd03145">
    <property type="entry name" value="GAT1_cyanophycinase"/>
    <property type="match status" value="1"/>
</dbReference>
<feature type="region of interest" description="Disordered" evidence="10">
    <location>
        <begin position="260"/>
        <end position="281"/>
    </location>
</feature>
<comment type="function">
    <text evidence="2">Exopeptidase that catalyzes the hydrolytic cleavage of multi-L-arginyl-poly-L-aspartic acid (cyanophycin; a water-insoluble reserve polymer) into aspartate-arginine dipeptides.</text>
</comment>
<comment type="caution">
    <text evidence="12">The sequence shown here is derived from an EMBL/GenBank/DDBJ whole genome shotgun (WGS) entry which is preliminary data.</text>
</comment>
<proteinExistence type="inferred from homology"/>
<keyword evidence="8" id="KW-0720">Serine protease</keyword>
<evidence type="ECO:0000256" key="4">
    <source>
        <dbReference type="ARBA" id="ARBA00013115"/>
    </source>
</evidence>
<dbReference type="SUPFAM" id="SSF52317">
    <property type="entry name" value="Class I glutamine amidotransferase-like"/>
    <property type="match status" value="1"/>
</dbReference>
<dbReference type="GO" id="GO:0004180">
    <property type="term" value="F:carboxypeptidase activity"/>
    <property type="evidence" value="ECO:0007669"/>
    <property type="project" value="UniProtKB-KW"/>
</dbReference>
<evidence type="ECO:0000256" key="9">
    <source>
        <dbReference type="PIRSR" id="PIRSR032067-1"/>
    </source>
</evidence>
<evidence type="ECO:0000256" key="2">
    <source>
        <dbReference type="ARBA" id="ARBA00002039"/>
    </source>
</evidence>
<comment type="similarity">
    <text evidence="3">Belongs to the peptidase S51 family.</text>
</comment>
<dbReference type="EMBL" id="BNAJ01000004">
    <property type="protein sequence ID" value="GHF44453.1"/>
    <property type="molecule type" value="Genomic_DNA"/>
</dbReference>
<reference evidence="12 13" key="3">
    <citation type="submission" date="2020-08" db="EMBL/GenBank/DDBJ databases">
        <title>Genomic Encyclopedia of Type Strains, Phase IV (KMG-IV): sequencing the most valuable type-strain genomes for metagenomic binning, comparative biology and taxonomic classification.</title>
        <authorList>
            <person name="Goeker M."/>
        </authorList>
    </citation>
    <scope>NUCLEOTIDE SEQUENCE [LARGE SCALE GENOMIC DNA]</scope>
    <source>
        <strain evidence="12 13">DSM 27521</strain>
    </source>
</reference>
<dbReference type="Proteomes" id="UP000539473">
    <property type="component" value="Unassembled WGS sequence"/>
</dbReference>
<evidence type="ECO:0000256" key="7">
    <source>
        <dbReference type="ARBA" id="ARBA00022801"/>
    </source>
</evidence>
<comment type="catalytic activity">
    <reaction evidence="1">
        <text>[L-4-(L-arginin-2-N-yl)aspartate](n) + H2O = [L-4-(L-arginin-2-N-yl)aspartate](n-1) + L-4-(L-arginin-2-N-yl)aspartate</text>
        <dbReference type="Rhea" id="RHEA:12845"/>
        <dbReference type="Rhea" id="RHEA-COMP:13728"/>
        <dbReference type="Rhea" id="RHEA-COMP:13734"/>
        <dbReference type="ChEBI" id="CHEBI:15377"/>
        <dbReference type="ChEBI" id="CHEBI:137986"/>
        <dbReference type="ChEBI" id="CHEBI:137991"/>
        <dbReference type="EC" id="3.4.15.6"/>
    </reaction>
</comment>
<dbReference type="EC" id="3.4.15.6" evidence="4"/>
<evidence type="ECO:0000256" key="1">
    <source>
        <dbReference type="ARBA" id="ARBA00001092"/>
    </source>
</evidence>
<feature type="active site" description="Charge relay system" evidence="9">
    <location>
        <position position="131"/>
    </location>
</feature>